<feature type="domain" description="Integrase catalytic" evidence="3">
    <location>
        <begin position="335"/>
        <end position="503"/>
    </location>
</feature>
<dbReference type="InterPro" id="IPR056924">
    <property type="entry name" value="SH3_Tf2-1"/>
</dbReference>
<gene>
    <name evidence="4" type="ORF">CBR_g45780</name>
</gene>
<dbReference type="InterPro" id="IPR012337">
    <property type="entry name" value="RNaseH-like_sf"/>
</dbReference>
<sequence>MLIEFDCVESAEGSNLAAAVKAKAGGRGKGVKRWIEVIDQYDFKLDYVKGEYNKVADALSGKADYLVALISEFGLSEDVTRSLGEAYKEDPITMDMTNKLQAKDKATSNEFVMVDGLLFLEKAGFKIGVPGPAAEQYIREEVDGTGIHQKQPALAEQQQQKQSPKQLEHEGARRQQESRVGLGDMEVGQQQQQSGSEAARGKSGKERMPVVREEITNNPQLEQECARKQQESQVGVGDMEVDAGPKGEGKLAHEEGLTKGSLLGGLPKDTDPFQAAFDSEPMEVDPLSGNVSSSPEGLVRKGNPDGNEEGAPPLHLPTEQKLVAIADWLVGNLKAKHGPLTDEFWDKTYLELFPVLDTSSSLKHVLETVCKVERGGRKHGTDRRQSSNHSFRRFLDVFDSLLQSLTAWRVLRVATSPQQLRLRQVVAARAESGTTMKPSSARHPQTDGQTERAHQTAQMMLRTLIRPDQKDWVDRLPNIEFAYNTSVHPAIGVTPFELHHGGRKGRIFADLLLPRPADIDAACSPSSFRKYRELLTQARANMQKAQVRMQQQANRRRVPCPIRAGDLVWVSAEKFALEQDVSRKLIPKWFGPLSVTAAAGDEPDGPSFVINIPEHLTVHPVFHASKLATYTPAKSDDFPDRRSQDPPSMDGHQEVDRVISNRKYDSKSRQHKVTFKACDRDDTRWISGADLKASAPLIYAHYEKRRLAQEASRPAPPTQTVVPPSDRQLRPRSPGLKVSIVVLDWSLVRSLEKSIVAAGGQVPGLQ</sequence>
<feature type="compositionally biased region" description="Basic and acidic residues" evidence="2">
    <location>
        <begin position="199"/>
        <end position="208"/>
    </location>
</feature>
<dbReference type="PROSITE" id="PS00018">
    <property type="entry name" value="EF_HAND_1"/>
    <property type="match status" value="1"/>
</dbReference>
<feature type="region of interest" description="Disordered" evidence="2">
    <location>
        <begin position="281"/>
        <end position="311"/>
    </location>
</feature>
<dbReference type="PANTHER" id="PTHR37984:SF5">
    <property type="entry name" value="PROTEIN NYNRIN-LIKE"/>
    <property type="match status" value="1"/>
</dbReference>
<feature type="region of interest" description="Disordered" evidence="2">
    <location>
        <begin position="148"/>
        <end position="208"/>
    </location>
</feature>
<dbReference type="SUPFAM" id="SSF53098">
    <property type="entry name" value="Ribonuclease H-like"/>
    <property type="match status" value="1"/>
</dbReference>
<keyword evidence="1" id="KW-0175">Coiled coil</keyword>
<feature type="compositionally biased region" description="Basic and acidic residues" evidence="2">
    <location>
        <begin position="166"/>
        <end position="177"/>
    </location>
</feature>
<dbReference type="EMBL" id="BFEA01000623">
    <property type="protein sequence ID" value="GBG87628.1"/>
    <property type="molecule type" value="Genomic_DNA"/>
</dbReference>
<dbReference type="Gramene" id="GBG87628">
    <property type="protein sequence ID" value="GBG87628"/>
    <property type="gene ID" value="CBR_g45780"/>
</dbReference>
<name>A0A388LZ80_CHABU</name>
<evidence type="ECO:0000313" key="4">
    <source>
        <dbReference type="EMBL" id="GBG87628.1"/>
    </source>
</evidence>
<dbReference type="GO" id="GO:0003676">
    <property type="term" value="F:nucleic acid binding"/>
    <property type="evidence" value="ECO:0007669"/>
    <property type="project" value="InterPro"/>
</dbReference>
<reference evidence="4 5" key="1">
    <citation type="journal article" date="2018" name="Cell">
        <title>The Chara Genome: Secondary Complexity and Implications for Plant Terrestrialization.</title>
        <authorList>
            <person name="Nishiyama T."/>
            <person name="Sakayama H."/>
            <person name="Vries J.D."/>
            <person name="Buschmann H."/>
            <person name="Saint-Marcoux D."/>
            <person name="Ullrich K.K."/>
            <person name="Haas F.B."/>
            <person name="Vanderstraeten L."/>
            <person name="Becker D."/>
            <person name="Lang D."/>
            <person name="Vosolsobe S."/>
            <person name="Rombauts S."/>
            <person name="Wilhelmsson P.K.I."/>
            <person name="Janitza P."/>
            <person name="Kern R."/>
            <person name="Heyl A."/>
            <person name="Rumpler F."/>
            <person name="Villalobos L.I.A.C."/>
            <person name="Clay J.M."/>
            <person name="Skokan R."/>
            <person name="Toyoda A."/>
            <person name="Suzuki Y."/>
            <person name="Kagoshima H."/>
            <person name="Schijlen E."/>
            <person name="Tajeshwar N."/>
            <person name="Catarino B."/>
            <person name="Hetherington A.J."/>
            <person name="Saltykova A."/>
            <person name="Bonnot C."/>
            <person name="Breuninger H."/>
            <person name="Symeonidi A."/>
            <person name="Radhakrishnan G.V."/>
            <person name="Van Nieuwerburgh F."/>
            <person name="Deforce D."/>
            <person name="Chang C."/>
            <person name="Karol K.G."/>
            <person name="Hedrich R."/>
            <person name="Ulvskov P."/>
            <person name="Glockner G."/>
            <person name="Delwiche C.F."/>
            <person name="Petrasek J."/>
            <person name="Van de Peer Y."/>
            <person name="Friml J."/>
            <person name="Beilby M."/>
            <person name="Dolan L."/>
            <person name="Kohara Y."/>
            <person name="Sugano S."/>
            <person name="Fujiyama A."/>
            <person name="Delaux P.-M."/>
            <person name="Quint M."/>
            <person name="TheiBen G."/>
            <person name="Hagemann M."/>
            <person name="Harholt J."/>
            <person name="Dunand C."/>
            <person name="Zachgo S."/>
            <person name="Langdale J."/>
            <person name="Maumus F."/>
            <person name="Straeten D.V.D."/>
            <person name="Gould S.B."/>
            <person name="Rensing S.A."/>
        </authorList>
    </citation>
    <scope>NUCLEOTIDE SEQUENCE [LARGE SCALE GENOMIC DNA]</scope>
    <source>
        <strain evidence="4 5">S276</strain>
    </source>
</reference>
<proteinExistence type="predicted"/>
<dbReference type="Pfam" id="PF24626">
    <property type="entry name" value="SH3_Tf2-1"/>
    <property type="match status" value="1"/>
</dbReference>
<comment type="caution">
    <text evidence="4">The sequence shown here is derived from an EMBL/GenBank/DDBJ whole genome shotgun (WGS) entry which is preliminary data.</text>
</comment>
<keyword evidence="5" id="KW-1185">Reference proteome</keyword>
<accession>A0A388LZ80</accession>
<feature type="coiled-coil region" evidence="1">
    <location>
        <begin position="528"/>
        <end position="555"/>
    </location>
</feature>
<organism evidence="4 5">
    <name type="scientific">Chara braunii</name>
    <name type="common">Braun's stonewort</name>
    <dbReference type="NCBI Taxonomy" id="69332"/>
    <lineage>
        <taxon>Eukaryota</taxon>
        <taxon>Viridiplantae</taxon>
        <taxon>Streptophyta</taxon>
        <taxon>Charophyceae</taxon>
        <taxon>Charales</taxon>
        <taxon>Characeae</taxon>
        <taxon>Chara</taxon>
    </lineage>
</organism>
<dbReference type="GO" id="GO:0015074">
    <property type="term" value="P:DNA integration"/>
    <property type="evidence" value="ECO:0007669"/>
    <property type="project" value="InterPro"/>
</dbReference>
<evidence type="ECO:0000256" key="1">
    <source>
        <dbReference type="SAM" id="Coils"/>
    </source>
</evidence>
<dbReference type="PROSITE" id="PS50994">
    <property type="entry name" value="INTEGRASE"/>
    <property type="match status" value="1"/>
</dbReference>
<protein>
    <recommendedName>
        <fullName evidence="3">Integrase catalytic domain-containing protein</fullName>
    </recommendedName>
</protein>
<feature type="region of interest" description="Disordered" evidence="2">
    <location>
        <begin position="431"/>
        <end position="451"/>
    </location>
</feature>
<dbReference type="PANTHER" id="PTHR37984">
    <property type="entry name" value="PROTEIN CBG26694"/>
    <property type="match status" value="1"/>
</dbReference>
<dbReference type="InterPro" id="IPR050951">
    <property type="entry name" value="Retrovirus_Pol_polyprotein"/>
</dbReference>
<feature type="compositionally biased region" description="Basic and acidic residues" evidence="2">
    <location>
        <begin position="634"/>
        <end position="644"/>
    </location>
</feature>
<feature type="compositionally biased region" description="Low complexity" evidence="2">
    <location>
        <begin position="149"/>
        <end position="165"/>
    </location>
</feature>
<dbReference type="Gene3D" id="3.30.420.10">
    <property type="entry name" value="Ribonuclease H-like superfamily/Ribonuclease H"/>
    <property type="match status" value="1"/>
</dbReference>
<dbReference type="Proteomes" id="UP000265515">
    <property type="component" value="Unassembled WGS sequence"/>
</dbReference>
<feature type="region of interest" description="Disordered" evidence="2">
    <location>
        <begin position="708"/>
        <end position="732"/>
    </location>
</feature>
<feature type="compositionally biased region" description="Polar residues" evidence="2">
    <location>
        <begin position="432"/>
        <end position="448"/>
    </location>
</feature>
<dbReference type="AlphaFoldDB" id="A0A388LZ80"/>
<dbReference type="InterPro" id="IPR018247">
    <property type="entry name" value="EF_Hand_1_Ca_BS"/>
</dbReference>
<dbReference type="InterPro" id="IPR001584">
    <property type="entry name" value="Integrase_cat-core"/>
</dbReference>
<evidence type="ECO:0000259" key="3">
    <source>
        <dbReference type="PROSITE" id="PS50994"/>
    </source>
</evidence>
<feature type="region of interest" description="Disordered" evidence="2">
    <location>
        <begin position="632"/>
        <end position="656"/>
    </location>
</feature>
<dbReference type="InterPro" id="IPR036397">
    <property type="entry name" value="RNaseH_sf"/>
</dbReference>
<evidence type="ECO:0000313" key="5">
    <source>
        <dbReference type="Proteomes" id="UP000265515"/>
    </source>
</evidence>
<evidence type="ECO:0000256" key="2">
    <source>
        <dbReference type="SAM" id="MobiDB-lite"/>
    </source>
</evidence>